<evidence type="ECO:0000313" key="2">
    <source>
        <dbReference type="EMBL" id="OAP00471.1"/>
    </source>
</evidence>
<evidence type="ECO:0000256" key="1">
    <source>
        <dbReference type="SAM" id="MobiDB-lite"/>
    </source>
</evidence>
<proteinExistence type="predicted"/>
<gene>
    <name evidence="2" type="ordered locus">AXX17_At4g01180</name>
</gene>
<feature type="compositionally biased region" description="Low complexity" evidence="1">
    <location>
        <begin position="1003"/>
        <end position="1015"/>
    </location>
</feature>
<name>A0A178V423_ARATH</name>
<feature type="compositionally biased region" description="Polar residues" evidence="1">
    <location>
        <begin position="1072"/>
        <end position="1100"/>
    </location>
</feature>
<feature type="region of interest" description="Disordered" evidence="1">
    <location>
        <begin position="691"/>
        <end position="735"/>
    </location>
</feature>
<feature type="region of interest" description="Disordered" evidence="1">
    <location>
        <begin position="519"/>
        <end position="586"/>
    </location>
</feature>
<feature type="compositionally biased region" description="Polar residues" evidence="1">
    <location>
        <begin position="845"/>
        <end position="854"/>
    </location>
</feature>
<dbReference type="EMBL" id="LUHQ01000004">
    <property type="protein sequence ID" value="OAP00471.1"/>
    <property type="molecule type" value="Genomic_DNA"/>
</dbReference>
<sequence>MANRETDSSPEIRCVFVETNLDTRLALPVHKDEIISDFKDKVLKEHKQVFPEIGEINISAMKVKRRREFYHFSESLNVCKAFDGISTDWFMYIDAVRVDKGKTLAIMAVDQNLELVEKKEEIPNGKNTKDLTIGEGLETQLVEKKTRKRRIVSSGGKTSRKKSKDQSVVAATTQKVQGEVASQSCAVSPREKLDVVVTGADIESGEMNNISMGENRQTSVADRLLEEKNLTVNSELVDGQTSGVVKEVLDNQTVKGALEKLDDLTGAIEQDLETGEITADIVMIDQEKGSTPVSELVDGQITSQDDERGEGRRLAPSALDNLQTAEVVTNADNQLEASSGMTTGPATEKKRKRTKGSKDHIKQSTAAATTNSRKIVNEINELPGNGDCVDATSKSLPIPERETLQNPLVEAIQKETELGVKTVEDVGTNNMETDTLVSHPENHLVANSELTSTPVTEKKKRQKKSSKDQINLSATAATATTASREIVNEINGAPGNVDRVDATSESCLISQRENLGKENEIGEKIKEDVGSGKAIPSSADNIQTDKRVSYPDNQLEVSSGLTTGPTTEKKKRQKKSSKNDINKSTAATTTSKIIVNEREKVSGSIDCVDATSESIPNSKGEKLSDTVVDARQNGNEMGDILVDKVGSGEATLIGADKIQAASDLHVAGMASTPHAFVQESKTLDHIGKVTDSEHEVPKERVAIDADQAKSVKSTKKKSSRKAKTPAKEDTLVDSGAQNVEPIKVVDGEGHDNVIRNVLDSLQQRNEAEENMEKSGKKSSKRSKKKDSLNIVEEAQVVDSLQQKKEAEENLEKSGKKSSKRSKKKDSLNIVEEAQVLSVEVNNVAQEEASPINNPKDTDALFTPAKKNTESNASPLKKIIEVTDNTEDINRSMQVLKENAGMGDNIGSSQKDDIVGGANKQDQVTGGTKSKKEKKSLDLHPGGSIDGSMKMKETKGRVQPSSSGTSQLQSMAKNDRSGSKVDLSDAPMKGTVNNKKEAVKKSSKSVTVNKSKMNVNNKEKAVKKISNSVTANKSTTNFFKDAEEDESKTTTSDSTKAPSDSSSDNDSDVTSSMHMKQGNNLSGGTNRLSGSLQDIVRSSKSYKAAKLTASQSQSDALDDESLAKDVVPDSQAVI</sequence>
<feature type="compositionally biased region" description="Basic residues" evidence="1">
    <location>
        <begin position="712"/>
        <end position="724"/>
    </location>
</feature>
<feature type="compositionally biased region" description="Basic and acidic residues" evidence="1">
    <location>
        <begin position="765"/>
        <end position="775"/>
    </location>
</feature>
<comment type="caution">
    <text evidence="2">The sequence shown here is derived from an EMBL/GenBank/DDBJ whole genome shotgun (WGS) entry which is preliminary data.</text>
</comment>
<feature type="compositionally biased region" description="Low complexity" evidence="1">
    <location>
        <begin position="1048"/>
        <end position="1071"/>
    </location>
</feature>
<dbReference type="AlphaFoldDB" id="A0A178V423"/>
<feature type="compositionally biased region" description="Polar residues" evidence="1">
    <location>
        <begin position="551"/>
        <end position="566"/>
    </location>
</feature>
<feature type="compositionally biased region" description="Polar residues" evidence="1">
    <location>
        <begin position="331"/>
        <end position="345"/>
    </location>
</feature>
<feature type="compositionally biased region" description="Basic and acidic residues" evidence="1">
    <location>
        <begin position="691"/>
        <end position="709"/>
    </location>
</feature>
<reference evidence="3" key="1">
    <citation type="journal article" date="2016" name="Proc. Natl. Acad. Sci. U.S.A.">
        <title>Chromosome-level assembly of Arabidopsis thaliana Ler reveals the extent of translocation and inversion polymorphisms.</title>
        <authorList>
            <person name="Zapata L."/>
            <person name="Ding J."/>
            <person name="Willing E.M."/>
            <person name="Hartwig B."/>
            <person name="Bezdan D."/>
            <person name="Jiao W.B."/>
            <person name="Patel V."/>
            <person name="Velikkakam James G."/>
            <person name="Koornneef M."/>
            <person name="Ossowski S."/>
            <person name="Schneeberger K."/>
        </authorList>
    </citation>
    <scope>NUCLEOTIDE SEQUENCE [LARGE SCALE GENOMIC DNA]</scope>
    <source>
        <strain evidence="3">cv. Landsberg erecta</strain>
    </source>
</reference>
<feature type="compositionally biased region" description="Basic and acidic residues" evidence="1">
    <location>
        <begin position="519"/>
        <end position="530"/>
    </location>
</feature>
<dbReference type="Proteomes" id="UP000078284">
    <property type="component" value="Chromosome 4"/>
</dbReference>
<feature type="region of interest" description="Disordered" evidence="1">
    <location>
        <begin position="845"/>
        <end position="1133"/>
    </location>
</feature>
<feature type="region of interest" description="Disordered" evidence="1">
    <location>
        <begin position="449"/>
        <end position="480"/>
    </location>
</feature>
<feature type="region of interest" description="Disordered" evidence="1">
    <location>
        <begin position="762"/>
        <end position="829"/>
    </location>
</feature>
<feature type="compositionally biased region" description="Basic and acidic residues" evidence="1">
    <location>
        <begin position="972"/>
        <end position="982"/>
    </location>
</feature>
<evidence type="ECO:0000313" key="3">
    <source>
        <dbReference type="Proteomes" id="UP000078284"/>
    </source>
</evidence>
<protein>
    <submittedName>
        <fullName evidence="2">CIP4.1</fullName>
    </submittedName>
</protein>
<feature type="compositionally biased region" description="Polar residues" evidence="1">
    <location>
        <begin position="1024"/>
        <end position="1037"/>
    </location>
</feature>
<feature type="compositionally biased region" description="Polar residues" evidence="1">
    <location>
        <begin position="958"/>
        <end position="971"/>
    </location>
</feature>
<dbReference type="ExpressionAtlas" id="A0A178V423">
    <property type="expression patterns" value="baseline and differential"/>
</dbReference>
<feature type="region of interest" description="Disordered" evidence="1">
    <location>
        <begin position="331"/>
        <end position="370"/>
    </location>
</feature>
<feature type="region of interest" description="Disordered" evidence="1">
    <location>
        <begin position="144"/>
        <end position="170"/>
    </location>
</feature>
<accession>A0A178V423</accession>
<feature type="compositionally biased region" description="Basic and acidic residues" evidence="1">
    <location>
        <begin position="801"/>
        <end position="814"/>
    </location>
</feature>
<organism evidence="2 3">
    <name type="scientific">Arabidopsis thaliana</name>
    <name type="common">Mouse-ear cress</name>
    <dbReference type="NCBI Taxonomy" id="3702"/>
    <lineage>
        <taxon>Eukaryota</taxon>
        <taxon>Viridiplantae</taxon>
        <taxon>Streptophyta</taxon>
        <taxon>Embryophyta</taxon>
        <taxon>Tracheophyta</taxon>
        <taxon>Spermatophyta</taxon>
        <taxon>Magnoliopsida</taxon>
        <taxon>eudicotyledons</taxon>
        <taxon>Gunneridae</taxon>
        <taxon>Pentapetalae</taxon>
        <taxon>rosids</taxon>
        <taxon>malvids</taxon>
        <taxon>Brassicales</taxon>
        <taxon>Brassicaceae</taxon>
        <taxon>Camelineae</taxon>
        <taxon>Arabidopsis</taxon>
    </lineage>
</organism>